<feature type="transmembrane region" description="Helical" evidence="8">
    <location>
        <begin position="142"/>
        <end position="161"/>
    </location>
</feature>
<dbReference type="AlphaFoldDB" id="A0A0D8B5W8"/>
<reference evidence="10 11" key="2">
    <citation type="journal article" date="2016" name="Genome Announc.">
        <title>Permanent Draft Genome Sequences for Two Variants of Frankia sp. Strain CpI1, the First Frankia Strain Isolated from Root Nodules of Comptonia peregrina.</title>
        <authorList>
            <person name="Oshone R."/>
            <person name="Hurst S.G.IV."/>
            <person name="Abebe-Akele F."/>
            <person name="Simpson S."/>
            <person name="Morris K."/>
            <person name="Thomas W.K."/>
            <person name="Tisa L.S."/>
        </authorList>
    </citation>
    <scope>NUCLEOTIDE SEQUENCE [LARGE SCALE GENOMIC DNA]</scope>
    <source>
        <strain evidence="11">CpI1-S</strain>
    </source>
</reference>
<feature type="transmembrane region" description="Helical" evidence="8">
    <location>
        <begin position="80"/>
        <end position="98"/>
    </location>
</feature>
<dbReference type="NCBIfam" id="TIGR00711">
    <property type="entry name" value="efflux_EmrB"/>
    <property type="match status" value="1"/>
</dbReference>
<dbReference type="RefSeq" id="WP_044888537.1">
    <property type="nucleotide sequence ID" value="NZ_JYFN01000095.1"/>
</dbReference>
<feature type="compositionally biased region" description="Low complexity" evidence="7">
    <location>
        <begin position="465"/>
        <end position="475"/>
    </location>
</feature>
<dbReference type="Pfam" id="PF07690">
    <property type="entry name" value="MFS_1"/>
    <property type="match status" value="1"/>
</dbReference>
<feature type="transmembrane region" description="Helical" evidence="8">
    <location>
        <begin position="406"/>
        <end position="427"/>
    </location>
</feature>
<feature type="transmembrane region" description="Helical" evidence="8">
    <location>
        <begin position="439"/>
        <end position="458"/>
    </location>
</feature>
<feature type="transmembrane region" description="Helical" evidence="8">
    <location>
        <begin position="200"/>
        <end position="220"/>
    </location>
</feature>
<keyword evidence="4 8" id="KW-0812">Transmembrane</keyword>
<feature type="domain" description="Major facilitator superfamily (MFS) profile" evidence="9">
    <location>
        <begin position="14"/>
        <end position="462"/>
    </location>
</feature>
<feature type="transmembrane region" description="Helical" evidence="8">
    <location>
        <begin position="167"/>
        <end position="188"/>
    </location>
</feature>
<feature type="transmembrane region" description="Helical" evidence="8">
    <location>
        <begin position="12"/>
        <end position="39"/>
    </location>
</feature>
<dbReference type="InterPro" id="IPR036259">
    <property type="entry name" value="MFS_trans_sf"/>
</dbReference>
<dbReference type="InterPro" id="IPR011701">
    <property type="entry name" value="MFS"/>
</dbReference>
<comment type="caution">
    <text evidence="10">The sequence shown here is derived from an EMBL/GenBank/DDBJ whole genome shotgun (WGS) entry which is preliminary data.</text>
</comment>
<evidence type="ECO:0000256" key="4">
    <source>
        <dbReference type="ARBA" id="ARBA00022692"/>
    </source>
</evidence>
<sequence length="508" mass="51411">MDGLRVDSPAGRWVLAATVLGSAIASIDATVVGIALPAIGRDFDAGLASLQWVVTGYTLTLAGLLLVAGDLGDRYGRRRVFAIGVVWFVVASMGAAVAPNAPVLIGSRALQGVGAALLTPGSLAILEASFAPQDRSRAIGTWSGLSGVATAVGPFLGGWLVEVWSWRLIFLINLPVAAVVIVLTWRHVPESRDPQVGGRVDVGGGALVTLGLVGLTYGLIEGPGAGWGKPAVLVALVGGALLLAAFVGRERRTSAPMLPLELFAARQFAATNLVTFAVYAALGGALFLLPIQLQQVCGYSALQSGVALLPVTVIMLLLSARSGALATRIGPRLQMSAGPVLVGMGLALLSRVEAAGSYLTEVLPAVAVFGLGLAVTVAPLTATALAAVPARHAGIASAVNNDVARAAGLIAVAVLPAASGITGASYLRPAEFSHGFHTAVLLAAGLCALGGMIAALTIRNPPRPAAADAATRPTALPEPITPAAPVPRWSHCCLDAPPLPDPHPGGPR</sequence>
<evidence type="ECO:0000313" key="11">
    <source>
        <dbReference type="Proteomes" id="UP000032545"/>
    </source>
</evidence>
<dbReference type="PANTHER" id="PTHR42718:SF42">
    <property type="entry name" value="EXPORT PROTEIN"/>
    <property type="match status" value="1"/>
</dbReference>
<dbReference type="OrthoDB" id="7375466at2"/>
<keyword evidence="5 8" id="KW-1133">Transmembrane helix</keyword>
<dbReference type="PANTHER" id="PTHR42718">
    <property type="entry name" value="MAJOR FACILITATOR SUPERFAMILY MULTIDRUG TRANSPORTER MFSC"/>
    <property type="match status" value="1"/>
</dbReference>
<dbReference type="GO" id="GO:0005886">
    <property type="term" value="C:plasma membrane"/>
    <property type="evidence" value="ECO:0007669"/>
    <property type="project" value="UniProtKB-SubCell"/>
</dbReference>
<dbReference type="Gene3D" id="1.20.1250.20">
    <property type="entry name" value="MFS general substrate transporter like domains"/>
    <property type="match status" value="1"/>
</dbReference>
<gene>
    <name evidence="10" type="ORF">FF36_06129</name>
</gene>
<feature type="transmembrane region" description="Helical" evidence="8">
    <location>
        <begin position="45"/>
        <end position="68"/>
    </location>
</feature>
<evidence type="ECO:0000256" key="7">
    <source>
        <dbReference type="SAM" id="MobiDB-lite"/>
    </source>
</evidence>
<reference evidence="11" key="1">
    <citation type="submission" date="2015-02" db="EMBL/GenBank/DDBJ databases">
        <title>Draft Genome of Frankia sp. CpI1-S.</title>
        <authorList>
            <person name="Oshone R.T."/>
            <person name="Ngom M."/>
            <person name="Ghodhbane-Gtari F."/>
            <person name="Gtari M."/>
            <person name="Morris K."/>
            <person name="Thomas K."/>
            <person name="Sen A."/>
            <person name="Tisa L.S."/>
        </authorList>
    </citation>
    <scope>NUCLEOTIDE SEQUENCE [LARGE SCALE GENOMIC DNA]</scope>
    <source>
        <strain evidence="11">CpI1-S</strain>
    </source>
</reference>
<keyword evidence="6 8" id="KW-0472">Membrane</keyword>
<dbReference type="GO" id="GO:0022857">
    <property type="term" value="F:transmembrane transporter activity"/>
    <property type="evidence" value="ECO:0007669"/>
    <property type="project" value="InterPro"/>
</dbReference>
<comment type="subcellular location">
    <subcellularLocation>
        <location evidence="1">Cell membrane</location>
        <topology evidence="1">Multi-pass membrane protein</topology>
    </subcellularLocation>
</comment>
<feature type="transmembrane region" description="Helical" evidence="8">
    <location>
        <begin position="226"/>
        <end position="247"/>
    </location>
</feature>
<evidence type="ECO:0000256" key="3">
    <source>
        <dbReference type="ARBA" id="ARBA00022475"/>
    </source>
</evidence>
<evidence type="ECO:0000259" key="9">
    <source>
        <dbReference type="PROSITE" id="PS50850"/>
    </source>
</evidence>
<evidence type="ECO:0000256" key="8">
    <source>
        <dbReference type="SAM" id="Phobius"/>
    </source>
</evidence>
<evidence type="ECO:0000313" key="10">
    <source>
        <dbReference type="EMBL" id="KJE19586.1"/>
    </source>
</evidence>
<dbReference type="Proteomes" id="UP000032545">
    <property type="component" value="Unassembled WGS sequence"/>
</dbReference>
<evidence type="ECO:0000256" key="2">
    <source>
        <dbReference type="ARBA" id="ARBA00022448"/>
    </source>
</evidence>
<dbReference type="InterPro" id="IPR020846">
    <property type="entry name" value="MFS_dom"/>
</dbReference>
<keyword evidence="2" id="KW-0813">Transport</keyword>
<feature type="transmembrane region" description="Helical" evidence="8">
    <location>
        <begin position="362"/>
        <end position="385"/>
    </location>
</feature>
<proteinExistence type="predicted"/>
<dbReference type="EMBL" id="JYFN01000095">
    <property type="protein sequence ID" value="KJE19586.1"/>
    <property type="molecule type" value="Genomic_DNA"/>
</dbReference>
<dbReference type="PATRIC" id="fig|1502723.3.peg.7084"/>
<feature type="transmembrane region" description="Helical" evidence="8">
    <location>
        <begin position="301"/>
        <end position="320"/>
    </location>
</feature>
<accession>A0A0D8B5W8</accession>
<dbReference type="CDD" id="cd17321">
    <property type="entry name" value="MFS_MMR_MDR_like"/>
    <property type="match status" value="1"/>
</dbReference>
<feature type="transmembrane region" description="Helical" evidence="8">
    <location>
        <begin position="110"/>
        <end position="130"/>
    </location>
</feature>
<evidence type="ECO:0000256" key="6">
    <source>
        <dbReference type="ARBA" id="ARBA00023136"/>
    </source>
</evidence>
<dbReference type="SUPFAM" id="SSF103473">
    <property type="entry name" value="MFS general substrate transporter"/>
    <property type="match status" value="1"/>
</dbReference>
<protein>
    <submittedName>
        <fullName evidence="10">Drug resistance transporter, EmrB/QacA subfamily</fullName>
    </submittedName>
</protein>
<dbReference type="PROSITE" id="PS50850">
    <property type="entry name" value="MFS"/>
    <property type="match status" value="1"/>
</dbReference>
<dbReference type="Gene3D" id="1.20.1720.10">
    <property type="entry name" value="Multidrug resistance protein D"/>
    <property type="match status" value="1"/>
</dbReference>
<feature type="transmembrane region" description="Helical" evidence="8">
    <location>
        <begin position="332"/>
        <end position="350"/>
    </location>
</feature>
<name>A0A0D8B5W8_9ACTN</name>
<dbReference type="InterPro" id="IPR004638">
    <property type="entry name" value="EmrB-like"/>
</dbReference>
<evidence type="ECO:0000256" key="1">
    <source>
        <dbReference type="ARBA" id="ARBA00004651"/>
    </source>
</evidence>
<feature type="region of interest" description="Disordered" evidence="7">
    <location>
        <begin position="464"/>
        <end position="483"/>
    </location>
</feature>
<keyword evidence="3" id="KW-1003">Cell membrane</keyword>
<feature type="transmembrane region" description="Helical" evidence="8">
    <location>
        <begin position="268"/>
        <end position="289"/>
    </location>
</feature>
<keyword evidence="11" id="KW-1185">Reference proteome</keyword>
<evidence type="ECO:0000256" key="5">
    <source>
        <dbReference type="ARBA" id="ARBA00022989"/>
    </source>
</evidence>
<organism evidence="10 11">
    <name type="scientific">Frankia torreyi</name>
    <dbReference type="NCBI Taxonomy" id="1856"/>
    <lineage>
        <taxon>Bacteria</taxon>
        <taxon>Bacillati</taxon>
        <taxon>Actinomycetota</taxon>
        <taxon>Actinomycetes</taxon>
        <taxon>Frankiales</taxon>
        <taxon>Frankiaceae</taxon>
        <taxon>Frankia</taxon>
    </lineage>
</organism>